<name>A0ABS3LJ67_9ENTE</name>
<dbReference type="NCBIfam" id="NF011972">
    <property type="entry name" value="PRK15443.1-3"/>
    <property type="match status" value="1"/>
</dbReference>
<accession>A0ABS3LJ67</accession>
<dbReference type="EMBL" id="JAFREM010000033">
    <property type="protein sequence ID" value="MBO1308404.1"/>
    <property type="molecule type" value="Genomic_DNA"/>
</dbReference>
<keyword evidence="3" id="KW-1185">Reference proteome</keyword>
<organism evidence="2 3">
    <name type="scientific">Candidatus Enterococcus moelleringii</name>
    <dbReference type="NCBI Taxonomy" id="2815325"/>
    <lineage>
        <taxon>Bacteria</taxon>
        <taxon>Bacillati</taxon>
        <taxon>Bacillota</taxon>
        <taxon>Bacilli</taxon>
        <taxon>Lactobacillales</taxon>
        <taxon>Enterococcaceae</taxon>
        <taxon>Enterococcus</taxon>
    </lineage>
</organism>
<reference evidence="2 3" key="1">
    <citation type="submission" date="2021-03" db="EMBL/GenBank/DDBJ databases">
        <title>Enterococcal diversity collection.</title>
        <authorList>
            <person name="Gilmore M.S."/>
            <person name="Schwartzman J."/>
            <person name="Van Tyne D."/>
            <person name="Martin M."/>
            <person name="Earl A.M."/>
            <person name="Manson A.L."/>
            <person name="Straub T."/>
            <person name="Salamzade R."/>
            <person name="Saavedra J."/>
            <person name="Lebreton F."/>
            <person name="Prichula J."/>
            <person name="Schaufler K."/>
            <person name="Gaca A."/>
            <person name="Sgardioli B."/>
            <person name="Wagenaar J."/>
            <person name="Strong T."/>
        </authorList>
    </citation>
    <scope>NUCLEOTIDE SEQUENCE [LARGE SCALE GENOMIC DNA]</scope>
    <source>
        <strain evidence="2 3">669A</strain>
    </source>
</reference>
<evidence type="ECO:0000313" key="3">
    <source>
        <dbReference type="Proteomes" id="UP000664601"/>
    </source>
</evidence>
<feature type="compositionally biased region" description="Low complexity" evidence="1">
    <location>
        <begin position="23"/>
        <end position="36"/>
    </location>
</feature>
<evidence type="ECO:0000313" key="2">
    <source>
        <dbReference type="EMBL" id="MBO1308404.1"/>
    </source>
</evidence>
<dbReference type="SUPFAM" id="SSF47148">
    <property type="entry name" value="Diol dehydratase, gamma subunit"/>
    <property type="match status" value="1"/>
</dbReference>
<dbReference type="InterPro" id="IPR036091">
    <property type="entry name" value="Prodiol/glycerol_DeHase__sf_su"/>
</dbReference>
<proteinExistence type="predicted"/>
<dbReference type="Gene3D" id="1.10.1510.20">
    <property type="entry name" value="Propanediol/glycerol dehydratase, small subunit"/>
    <property type="match status" value="1"/>
</dbReference>
<gene>
    <name evidence="2" type="ORF">JZO70_19670</name>
</gene>
<sequence>MSQESIENLVRGILKEMNGGDAGTATAASAPVSTSGNKATEADYPIAQKHPEWIKTKTGKTMEDITLENALNGNLTPEDLKITPEILKAQGEIATSAGRESISRNFDRAAELTALPDARVLEMYNALRPYRSSKEELMAIADELENQYNAKITADFVREAAEHYEVRKKLKGDN</sequence>
<dbReference type="Proteomes" id="UP000664601">
    <property type="component" value="Unassembled WGS sequence"/>
</dbReference>
<comment type="caution">
    <text evidence="2">The sequence shown here is derived from an EMBL/GenBank/DDBJ whole genome shotgun (WGS) entry which is preliminary data.</text>
</comment>
<dbReference type="InterPro" id="IPR003207">
    <property type="entry name" value="Ppandiol/glycerol_DeHydtase_su"/>
</dbReference>
<dbReference type="Pfam" id="PF02287">
    <property type="entry name" value="Dehydratase_SU"/>
    <property type="match status" value="1"/>
</dbReference>
<dbReference type="PIRSF" id="PIRSF018505">
    <property type="entry name" value="Prpndl_dhdrts_sm"/>
    <property type="match status" value="1"/>
</dbReference>
<dbReference type="RefSeq" id="WP_207675399.1">
    <property type="nucleotide sequence ID" value="NZ_JAFREM010000033.1"/>
</dbReference>
<protein>
    <submittedName>
        <fullName evidence="2">Diol dehydratase small subunit</fullName>
    </submittedName>
</protein>
<evidence type="ECO:0000256" key="1">
    <source>
        <dbReference type="SAM" id="MobiDB-lite"/>
    </source>
</evidence>
<feature type="region of interest" description="Disordered" evidence="1">
    <location>
        <begin position="18"/>
        <end position="44"/>
    </location>
</feature>